<protein>
    <submittedName>
        <fullName evidence="2">Uncharacterized protein</fullName>
    </submittedName>
</protein>
<comment type="caution">
    <text evidence="2">The sequence shown here is derived from an EMBL/GenBank/DDBJ whole genome shotgun (WGS) entry which is preliminary data.</text>
</comment>
<sequence length="109" mass="12524">MIKFVKRHLLIFAIFLTFIVTALLYTIQLLLNGGDPVAVLQRNAELANHWLAWRVVLYLGVAAFYVYLVRRHSAQGNAEHVAYLRKIRNYGLLIVLANEISNYIGYFEG</sequence>
<evidence type="ECO:0000256" key="1">
    <source>
        <dbReference type="SAM" id="Phobius"/>
    </source>
</evidence>
<dbReference type="Proteomes" id="UP001294570">
    <property type="component" value="Unassembled WGS sequence"/>
</dbReference>
<keyword evidence="1" id="KW-0812">Transmembrane</keyword>
<reference evidence="2 3" key="1">
    <citation type="submission" date="2023-12" db="EMBL/GenBank/DDBJ databases">
        <title>Denitrificimonas halotolerans sp. nov.,a novel species isolated from landfill leachate.</title>
        <authorList>
            <person name="Wang S."/>
        </authorList>
    </citation>
    <scope>NUCLEOTIDE SEQUENCE [LARGE SCALE GENOMIC DNA]</scope>
    <source>
        <strain evidence="2 3">JX-1</strain>
    </source>
</reference>
<name>A0ABU5GNL5_9GAMM</name>
<feature type="transmembrane region" description="Helical" evidence="1">
    <location>
        <begin position="9"/>
        <end position="31"/>
    </location>
</feature>
<feature type="transmembrane region" description="Helical" evidence="1">
    <location>
        <begin position="51"/>
        <end position="69"/>
    </location>
</feature>
<proteinExistence type="predicted"/>
<keyword evidence="1" id="KW-1133">Transmembrane helix</keyword>
<organism evidence="2 3">
    <name type="scientific">Denitrificimonas halotolerans</name>
    <dbReference type="NCBI Taxonomy" id="3098930"/>
    <lineage>
        <taxon>Bacteria</taxon>
        <taxon>Pseudomonadati</taxon>
        <taxon>Pseudomonadota</taxon>
        <taxon>Gammaproteobacteria</taxon>
        <taxon>Pseudomonadales</taxon>
        <taxon>Pseudomonadaceae</taxon>
        <taxon>Denitrificimonas</taxon>
    </lineage>
</organism>
<evidence type="ECO:0000313" key="3">
    <source>
        <dbReference type="Proteomes" id="UP001294570"/>
    </source>
</evidence>
<gene>
    <name evidence="2" type="ORF">TOI97_02900</name>
</gene>
<evidence type="ECO:0000313" key="2">
    <source>
        <dbReference type="EMBL" id="MDY7218531.1"/>
    </source>
</evidence>
<keyword evidence="3" id="KW-1185">Reference proteome</keyword>
<dbReference type="RefSeq" id="WP_321552624.1">
    <property type="nucleotide sequence ID" value="NZ_JAXIVU010000002.1"/>
</dbReference>
<dbReference type="EMBL" id="JAXIVU010000002">
    <property type="protein sequence ID" value="MDY7218531.1"/>
    <property type="molecule type" value="Genomic_DNA"/>
</dbReference>
<feature type="transmembrane region" description="Helical" evidence="1">
    <location>
        <begin position="90"/>
        <end position="107"/>
    </location>
</feature>
<accession>A0ABU5GNL5</accession>
<keyword evidence="1" id="KW-0472">Membrane</keyword>